<name>A0A4Q2TTR0_9HYPH</name>
<keyword evidence="3" id="KW-1185">Reference proteome</keyword>
<feature type="transmembrane region" description="Helical" evidence="1">
    <location>
        <begin position="30"/>
        <end position="51"/>
    </location>
</feature>
<evidence type="ECO:0000256" key="1">
    <source>
        <dbReference type="SAM" id="Phobius"/>
    </source>
</evidence>
<comment type="caution">
    <text evidence="2">The sequence shown here is derived from an EMBL/GenBank/DDBJ whole genome shotgun (WGS) entry which is preliminary data.</text>
</comment>
<reference evidence="2 3" key="1">
    <citation type="submission" date="2019-01" db="EMBL/GenBank/DDBJ databases">
        <authorList>
            <person name="Deng T."/>
        </authorList>
    </citation>
    <scope>NUCLEOTIDE SEQUENCE [LARGE SCALE GENOMIC DNA]</scope>
    <source>
        <strain evidence="2 3">F8825</strain>
    </source>
</reference>
<keyword evidence="1" id="KW-0812">Transmembrane</keyword>
<gene>
    <name evidence="2" type="ORF">EUU22_03550</name>
</gene>
<feature type="transmembrane region" description="Helical" evidence="1">
    <location>
        <begin position="58"/>
        <end position="76"/>
    </location>
</feature>
<proteinExistence type="predicted"/>
<dbReference type="OrthoDB" id="8454375at2"/>
<feature type="transmembrane region" description="Helical" evidence="1">
    <location>
        <begin position="96"/>
        <end position="114"/>
    </location>
</feature>
<evidence type="ECO:0000313" key="3">
    <source>
        <dbReference type="Proteomes" id="UP000291088"/>
    </source>
</evidence>
<dbReference type="AlphaFoldDB" id="A0A4Q2TTR0"/>
<protein>
    <submittedName>
        <fullName evidence="2">Uncharacterized protein</fullName>
    </submittedName>
</protein>
<dbReference type="Proteomes" id="UP000291088">
    <property type="component" value="Unassembled WGS sequence"/>
</dbReference>
<evidence type="ECO:0000313" key="2">
    <source>
        <dbReference type="EMBL" id="RYC23188.1"/>
    </source>
</evidence>
<dbReference type="EMBL" id="SDVB01000106">
    <property type="protein sequence ID" value="RYC23188.1"/>
    <property type="molecule type" value="Genomic_DNA"/>
</dbReference>
<keyword evidence="1" id="KW-1133">Transmembrane helix</keyword>
<dbReference type="RefSeq" id="WP_129330723.1">
    <property type="nucleotide sequence ID" value="NZ_SDVB01000106.1"/>
</dbReference>
<sequence>MGSYVLWCLGRFFAPELRAWRGDMPLSAVFWGYGVFLSCEFAALYALAVYLEQLLVQQMLIIAFGIYTLWILVVIWRCADNAAAFWGTMARWLTMAWGLNTLFVLLFLQVDLLVQYGHG</sequence>
<keyword evidence="1" id="KW-0472">Membrane</keyword>
<accession>A0A4Q2TTR0</accession>
<organism evidence="2 3">
    <name type="scientific">Ciceribacter ferrooxidans</name>
    <dbReference type="NCBI Taxonomy" id="2509717"/>
    <lineage>
        <taxon>Bacteria</taxon>
        <taxon>Pseudomonadati</taxon>
        <taxon>Pseudomonadota</taxon>
        <taxon>Alphaproteobacteria</taxon>
        <taxon>Hyphomicrobiales</taxon>
        <taxon>Rhizobiaceae</taxon>
        <taxon>Ciceribacter</taxon>
    </lineage>
</organism>